<evidence type="ECO:0000256" key="1">
    <source>
        <dbReference type="SAM" id="Phobius"/>
    </source>
</evidence>
<evidence type="ECO:0000313" key="3">
    <source>
        <dbReference type="Proteomes" id="UP001204439"/>
    </source>
</evidence>
<feature type="transmembrane region" description="Helical" evidence="1">
    <location>
        <begin position="33"/>
        <end position="54"/>
    </location>
</feature>
<keyword evidence="3" id="KW-1185">Reference proteome</keyword>
<keyword evidence="1" id="KW-1133">Transmembrane helix</keyword>
<dbReference type="Proteomes" id="UP001204439">
    <property type="component" value="Unassembled WGS sequence"/>
</dbReference>
<proteinExistence type="predicted"/>
<dbReference type="InterPro" id="IPR010718">
    <property type="entry name" value="DUF1294"/>
</dbReference>
<comment type="caution">
    <text evidence="2">The sequence shown here is derived from an EMBL/GenBank/DDBJ whole genome shotgun (WGS) entry which is preliminary data.</text>
</comment>
<dbReference type="RefSeq" id="WP_063969483.1">
    <property type="nucleotide sequence ID" value="NZ_JAMXLT020000023.1"/>
</dbReference>
<organism evidence="2 3">
    <name type="scientific">Epilithonimonas ginsengisoli</name>
    <dbReference type="NCBI Taxonomy" id="1245592"/>
    <lineage>
        <taxon>Bacteria</taxon>
        <taxon>Pseudomonadati</taxon>
        <taxon>Bacteroidota</taxon>
        <taxon>Flavobacteriia</taxon>
        <taxon>Flavobacteriales</taxon>
        <taxon>Weeksellaceae</taxon>
        <taxon>Chryseobacterium group</taxon>
        <taxon>Epilithonimonas</taxon>
    </lineage>
</organism>
<reference evidence="2 3" key="1">
    <citation type="submission" date="2023-11" db="EMBL/GenBank/DDBJ databases">
        <title>First isolation, identification, and characterization of non-pathogenic Epilithonimonas ginsengisoli isolated from diseased farmed rainbow trout (Oncorhynchus mykiss) in Chile.</title>
        <authorList>
            <person name="Miranda C.D."/>
            <person name="Irgang R."/>
            <person name="Concha C."/>
            <person name="Rojas R."/>
            <person name="Avendano R."/>
        </authorList>
    </citation>
    <scope>NUCLEOTIDE SEQUENCE [LARGE SCALE GENOMIC DNA]</scope>
    <source>
        <strain evidence="2 3">FP99</strain>
    </source>
</reference>
<accession>A0ABU4JJI2</accession>
<feature type="transmembrane region" description="Helical" evidence="1">
    <location>
        <begin position="63"/>
        <end position="86"/>
    </location>
</feature>
<protein>
    <submittedName>
        <fullName evidence="2">DUF1294 domain-containing protein</fullName>
    </submittedName>
</protein>
<name>A0ABU4JJI2_9FLAO</name>
<gene>
    <name evidence="2" type="ORF">NG800_013095</name>
</gene>
<dbReference type="Pfam" id="PF06961">
    <property type="entry name" value="DUF1294"/>
    <property type="match status" value="1"/>
</dbReference>
<dbReference type="EMBL" id="JAMXLT020000023">
    <property type="protein sequence ID" value="MDW8549855.1"/>
    <property type="molecule type" value="Genomic_DNA"/>
</dbReference>
<keyword evidence="1" id="KW-0472">Membrane</keyword>
<evidence type="ECO:0000313" key="2">
    <source>
        <dbReference type="EMBL" id="MDW8549855.1"/>
    </source>
</evidence>
<sequence length="88" mass="10132">MLYVFLIMNLIAFTVFGLDKWKATQHKRRISEFSLLILTFLGGTVGAILGMIIFRHKVSKKSFLWKFGIIILVQIFIILPVVHLGIKQ</sequence>
<keyword evidence="1" id="KW-0812">Transmembrane</keyword>